<keyword evidence="2" id="KW-1185">Reference proteome</keyword>
<evidence type="ECO:0000313" key="2">
    <source>
        <dbReference type="Proteomes" id="UP001057402"/>
    </source>
</evidence>
<dbReference type="Proteomes" id="UP001057402">
    <property type="component" value="Chromosome 2"/>
</dbReference>
<comment type="caution">
    <text evidence="1">The sequence shown here is derived from an EMBL/GenBank/DDBJ whole genome shotgun (WGS) entry which is preliminary data.</text>
</comment>
<reference evidence="2" key="1">
    <citation type="journal article" date="2023" name="Front. Plant Sci.">
        <title>Chromosomal-level genome assembly of Melastoma candidum provides insights into trichome evolution.</title>
        <authorList>
            <person name="Zhong Y."/>
            <person name="Wu W."/>
            <person name="Sun C."/>
            <person name="Zou P."/>
            <person name="Liu Y."/>
            <person name="Dai S."/>
            <person name="Zhou R."/>
        </authorList>
    </citation>
    <scope>NUCLEOTIDE SEQUENCE [LARGE SCALE GENOMIC DNA]</scope>
</reference>
<sequence>MEEYPEELRTPPVALVSLVGSIDHHHSISAHLHSQQPPINVLVLPDFSEIPVILRRKPKELGESHAVGGILKRDWLAKHRTRVPAVVAAMFTWEEVNGDPAQWLQVCLEIDNVKDAVRQRNVKLIVVVVQSSSSDDMSEDRMIALRKRADIDSKHLIVFSTNDPLDLKQSLDRLAGTISDLANSYYKEEGRRVKTRVEKKSYSSIELHVRYCFKAAVYAEFRRDWSEAFRFYDESYCTVREMIGTSTRLPPIQRLVEIKSVAEQLHFKMSTLLLHGGKTFEAVTSFRQHKASYKKLVGSAEAIHLHWEWMSRQFLVFAELLETSSATNQSVSSLLLDAADMTLTEWEFRPAYYYQLAALYLKRKRSALEIALSMWEESSEIDSSSESVVPSVYVGQFARLLEQGDLLSMQSLTDEDYIRYALAEGKRFQDSYEIIALLKRSYEFYASLKVQRMGATCGLEIAKEYFSVGNFGDAKQLFDSLANLHRQEGWVTLLWEVLGYLRECSRKLATVKDFVEYSLEMAALPVYSDGKGNSLVIKESSPAGPPSLQQRESIHKEVLELVTGDSSMTPEETNPLKVTEDNPLHLEIDLVSPLRSVLLAAVAFHEQTVKPGASTSITVSLLSQLPLQVEIDQLDIQFNQSECNFTIVKANQFPSTGNHVGLQNRRVETAPSLSLSTNKWLRLTYDIRSEQSGKLECISIFAKLASHFTIFCRAESPASMDDLPLWKFEDRTETFPTKDPALAITGQKALQVEEAEPLVDLNLDASGPALVGERFSVPVTMVARGHNIYAGELKINLVDVRGSGLFSPREAESSSLDRHHVELLGVGAEGEEEIGTSSDKINTIQQSFGLISVPNIKNGDSWSCKLEIKWHRPKATTLFVSLGYCPHGNESSGQKIHVHKSLQIEGKNPIAISHRFLLPFRRDPLLLSGIKRTNEPEKLPSLPLNEKNILIVSTKNCTEVPLQLESFSIKADDENATVSSCSIKPGSQDLKGPAQLAPGKEYKKVFTVCPQEHTPMLRLGSVHLKWRRDSRTADDSVFTEHKLPDIRVELPPLTVSLECPPYAILGDPFTYYIKITNQTHLLQEVKFSLSDSQSFVMSGPHSSSVAVLPKADHILAYKLVPLASGSLQLPKVTLTSVRYSAVFQSSADASSIFAYPSKPCFKIVDEGDNKAETVEAT</sequence>
<organism evidence="1 2">
    <name type="scientific">Melastoma candidum</name>
    <dbReference type="NCBI Taxonomy" id="119954"/>
    <lineage>
        <taxon>Eukaryota</taxon>
        <taxon>Viridiplantae</taxon>
        <taxon>Streptophyta</taxon>
        <taxon>Embryophyta</taxon>
        <taxon>Tracheophyta</taxon>
        <taxon>Spermatophyta</taxon>
        <taxon>Magnoliopsida</taxon>
        <taxon>eudicotyledons</taxon>
        <taxon>Gunneridae</taxon>
        <taxon>Pentapetalae</taxon>
        <taxon>rosids</taxon>
        <taxon>malvids</taxon>
        <taxon>Myrtales</taxon>
        <taxon>Melastomataceae</taxon>
        <taxon>Melastomatoideae</taxon>
        <taxon>Melastomateae</taxon>
        <taxon>Melastoma</taxon>
    </lineage>
</organism>
<protein>
    <submittedName>
        <fullName evidence="1">Uncharacterized protein</fullName>
    </submittedName>
</protein>
<proteinExistence type="predicted"/>
<evidence type="ECO:0000313" key="1">
    <source>
        <dbReference type="EMBL" id="KAI4386883.1"/>
    </source>
</evidence>
<dbReference type="EMBL" id="CM042881">
    <property type="protein sequence ID" value="KAI4386883.1"/>
    <property type="molecule type" value="Genomic_DNA"/>
</dbReference>
<name>A0ACB9SBP2_9MYRT</name>
<gene>
    <name evidence="1" type="ORF">MLD38_004766</name>
</gene>
<accession>A0ACB9SBP2</accession>